<sequence length="604" mass="63278">MTLRRLLSLGFLAIALGGCVSVPPLPVETVRKYPEPKAHKIRETKTSREHRALYPVRSRRSLLLARYPLLGQTVRGGGTVQGASLEEVMRLVLPNTAVTWGDISPDLPVTRSILAGETRYDALERILRPFGADIVPYPDHILVTRTVSMVFRVPVPNIRNVVMNNVGNGAGGGGGMGTGMPGGGLGGGMMGGLGGGMPGGMMGGGLGGGMMGGGLGGGMMGGGLGGGMMGGLGAGMTGGMGQGAGSTGGTVSVTSFGGFSTLWDKLEITLRKTIPHAVVSADPKSQTVSVRGTVRDVYLAQRYLDIVRDQLRREVFFRITVAEIDLSDANAYGINWSAMAKGVFNSTLSLTSGGTSNAGLSATGGVATPYGATFGQTAVIQALDTIGRVHVLNQPYVGTVSGQPVSLNATTNIPYLQGEYPFFAGGLSSATETLPQIAYAAVGVNLEVTPTLEGDQIHLHGTVVVNTLQQMVTINIKNIGEFQNPQINTRSETTEITAHDGQTIVIGGLMANTKNKQFWTIPFLGSIPGLKWLFSGYNYQKQVTELAILITPEIKKTPRLDAASTEEMMDPDGRFYRKSLPGSRPFPVPPAPAIPGYGTGGSQK</sequence>
<dbReference type="AlphaFoldDB" id="C6HTY6"/>
<dbReference type="PROSITE" id="PS51257">
    <property type="entry name" value="PROKAR_LIPOPROTEIN"/>
    <property type="match status" value="1"/>
</dbReference>
<dbReference type="Proteomes" id="UP000009374">
    <property type="component" value="Unassembled WGS sequence"/>
</dbReference>
<keyword evidence="8" id="KW-1185">Reference proteome</keyword>
<keyword evidence="3" id="KW-0472">Membrane</keyword>
<accession>C6HTY6</accession>
<evidence type="ECO:0000256" key="2">
    <source>
        <dbReference type="ARBA" id="ARBA00022729"/>
    </source>
</evidence>
<evidence type="ECO:0000256" key="1">
    <source>
        <dbReference type="ARBA" id="ARBA00004370"/>
    </source>
</evidence>
<keyword evidence="2" id="KW-0732">Signal</keyword>
<dbReference type="PRINTS" id="PR00811">
    <property type="entry name" value="BCTERIALGSPD"/>
</dbReference>
<dbReference type="GO" id="GO:0015627">
    <property type="term" value="C:type II protein secretion system complex"/>
    <property type="evidence" value="ECO:0007669"/>
    <property type="project" value="TreeGrafter"/>
</dbReference>
<reference evidence="7 8" key="1">
    <citation type="journal article" date="2009" name="Appl. Environ. Microbiol.">
        <title>Community genomic and proteomic analyses of chemoautotrophic iron-oxidizing "Leptospirillum rubarum" (Group II) and "Leptospirillum ferrodiazotrophum" (Group III) bacteria in acid mine drainage biofilms.</title>
        <authorList>
            <person name="Goltsman D.S."/>
            <person name="Denef V.J."/>
            <person name="Singer S.W."/>
            <person name="VerBerkmoes N.C."/>
            <person name="Lefsrud M."/>
            <person name="Mueller R.S."/>
            <person name="Dick G.J."/>
            <person name="Sun C.L."/>
            <person name="Wheeler K.E."/>
            <person name="Zemla A."/>
            <person name="Baker B.J."/>
            <person name="Hauser L."/>
            <person name="Land M."/>
            <person name="Shah M.B."/>
            <person name="Thelen M.P."/>
            <person name="Hettich R.L."/>
            <person name="Banfield J.F."/>
        </authorList>
    </citation>
    <scope>NUCLEOTIDE SEQUENCE [LARGE SCALE GENOMIC DNA]</scope>
</reference>
<dbReference type="InterPro" id="IPR050810">
    <property type="entry name" value="Bact_Secretion_Sys_Channel"/>
</dbReference>
<evidence type="ECO:0000259" key="6">
    <source>
        <dbReference type="Pfam" id="PF00263"/>
    </source>
</evidence>
<gene>
    <name evidence="7" type="ORF">UBAL3_44810051</name>
</gene>
<dbReference type="Pfam" id="PF00263">
    <property type="entry name" value="Secretin"/>
    <property type="match status" value="1"/>
</dbReference>
<evidence type="ECO:0000313" key="7">
    <source>
        <dbReference type="EMBL" id="EES53914.1"/>
    </source>
</evidence>
<feature type="region of interest" description="Disordered" evidence="5">
    <location>
        <begin position="561"/>
        <end position="604"/>
    </location>
</feature>
<dbReference type="GO" id="GO:0016020">
    <property type="term" value="C:membrane"/>
    <property type="evidence" value="ECO:0007669"/>
    <property type="project" value="UniProtKB-SubCell"/>
</dbReference>
<evidence type="ECO:0000256" key="3">
    <source>
        <dbReference type="ARBA" id="ARBA00023136"/>
    </source>
</evidence>
<proteinExistence type="inferred from homology"/>
<dbReference type="InterPro" id="IPR001775">
    <property type="entry name" value="GspD/PilQ"/>
</dbReference>
<dbReference type="InterPro" id="IPR004846">
    <property type="entry name" value="T2SS/T3SS_dom"/>
</dbReference>
<comment type="similarity">
    <text evidence="4">Belongs to the bacterial secretin family.</text>
</comment>
<name>C6HTY6_9BACT</name>
<dbReference type="PANTHER" id="PTHR30332:SF24">
    <property type="entry name" value="SECRETIN GSPD-RELATED"/>
    <property type="match status" value="1"/>
</dbReference>
<protein>
    <submittedName>
        <fullName evidence="7">Putative type II secretion system protein D</fullName>
    </submittedName>
</protein>
<dbReference type="GO" id="GO:0009306">
    <property type="term" value="P:protein secretion"/>
    <property type="evidence" value="ECO:0007669"/>
    <property type="project" value="InterPro"/>
</dbReference>
<dbReference type="PANTHER" id="PTHR30332">
    <property type="entry name" value="PROBABLE GENERAL SECRETION PATHWAY PROTEIN D"/>
    <property type="match status" value="1"/>
</dbReference>
<feature type="compositionally biased region" description="Pro residues" evidence="5">
    <location>
        <begin position="584"/>
        <end position="593"/>
    </location>
</feature>
<comment type="subcellular location">
    <subcellularLocation>
        <location evidence="1">Membrane</location>
    </subcellularLocation>
</comment>
<feature type="domain" description="Type II/III secretion system secretin-like" evidence="6">
    <location>
        <begin position="382"/>
        <end position="554"/>
    </location>
</feature>
<organism evidence="7 8">
    <name type="scientific">Leptospirillum ferrodiazotrophum</name>
    <dbReference type="NCBI Taxonomy" id="412449"/>
    <lineage>
        <taxon>Bacteria</taxon>
        <taxon>Pseudomonadati</taxon>
        <taxon>Nitrospirota</taxon>
        <taxon>Nitrospiria</taxon>
        <taxon>Nitrospirales</taxon>
        <taxon>Nitrospiraceae</taxon>
        <taxon>Leptospirillum</taxon>
    </lineage>
</organism>
<evidence type="ECO:0000256" key="5">
    <source>
        <dbReference type="SAM" id="MobiDB-lite"/>
    </source>
</evidence>
<evidence type="ECO:0000313" key="8">
    <source>
        <dbReference type="Proteomes" id="UP000009374"/>
    </source>
</evidence>
<dbReference type="EMBL" id="GG693852">
    <property type="protein sequence ID" value="EES53914.1"/>
    <property type="molecule type" value="Genomic_DNA"/>
</dbReference>
<evidence type="ECO:0000256" key="4">
    <source>
        <dbReference type="RuleBase" id="RU004003"/>
    </source>
</evidence>